<evidence type="ECO:0000256" key="1">
    <source>
        <dbReference type="SAM" id="MobiDB-lite"/>
    </source>
</evidence>
<feature type="region of interest" description="Disordered" evidence="1">
    <location>
        <begin position="265"/>
        <end position="649"/>
    </location>
</feature>
<feature type="region of interest" description="Disordered" evidence="1">
    <location>
        <begin position="89"/>
        <end position="136"/>
    </location>
</feature>
<evidence type="ECO:0000313" key="2">
    <source>
        <dbReference type="EMBL" id="KAF2868243.1"/>
    </source>
</evidence>
<protein>
    <submittedName>
        <fullName evidence="2">Uncharacterized protein</fullName>
    </submittedName>
</protein>
<sequence length="649" mass="71949">MSRPPTRNSNTETTVAPTAEQIEHRLERSNSRWKTPLEESNVPHLEPAAKRTFNVTNFARRTFAHKQSKGALATHGEDVSRALEELQAMQRSETCAPRESLSPPRSPSSKPIFSPLSPSVYSRNTDGASIQPNDSAMSLDGAIDGPDTDGGEATVVITSHAVKSYVIGTPTPSPRRDLDSTRSSRDWKAWLSHEVSELGNMSEENITLQQQYIPSTRHRREFTQIEEEEDTTTIIRESIEVATPRQETPQVETPTVKTAFKDLVENEKDSPDSLPATKSLGELRDAPRRSSRPSPLHRRERVSSIPSERSSLSQPESTASVARLMNERFPHIDTGRRTSYNSARSRKSATPTESGSSSLRSKTIPSPKVYSDFSSPAVNDANRRSSRTEGSRSDRHRQKENTTPRSEHTRRLRNPTQSPPVARPKSLQLLNSSSTNHRPSSLAQYTTSAEEVEHAKREPHPVATPQRSYIRAQVHQISPAKLTMRPKSAFDLRAPNTPGRIPSSSNLSGRSSDSPRKRVSYIGESPNRKPTHGRAFEGDTIRMIMESPWAEGAPATPEQGTRRRRQLHLKQSSSTLALNKEPSPGAEPRGIDCVIDEEPSDSGRNTPGQRLAERFLRERTAGSGAGSPVNVSNPTSVRRIQREDTPAFL</sequence>
<feature type="region of interest" description="Disordered" evidence="1">
    <location>
        <begin position="1"/>
        <end position="45"/>
    </location>
</feature>
<feature type="compositionally biased region" description="Polar residues" evidence="1">
    <location>
        <begin position="304"/>
        <end position="320"/>
    </location>
</feature>
<feature type="compositionally biased region" description="Polar residues" evidence="1">
    <location>
        <begin position="629"/>
        <end position="638"/>
    </location>
</feature>
<proteinExistence type="predicted"/>
<feature type="compositionally biased region" description="Polar residues" evidence="1">
    <location>
        <begin position="116"/>
        <end position="136"/>
    </location>
</feature>
<evidence type="ECO:0000313" key="3">
    <source>
        <dbReference type="Proteomes" id="UP000481861"/>
    </source>
</evidence>
<feature type="compositionally biased region" description="Basic and acidic residues" evidence="1">
    <location>
        <begin position="611"/>
        <end position="620"/>
    </location>
</feature>
<feature type="compositionally biased region" description="Basic residues" evidence="1">
    <location>
        <begin position="289"/>
        <end position="300"/>
    </location>
</feature>
<dbReference type="OrthoDB" id="194139at2759"/>
<dbReference type="AlphaFoldDB" id="A0A7C8M7U5"/>
<organism evidence="2 3">
    <name type="scientific">Massariosphaeria phaeospora</name>
    <dbReference type="NCBI Taxonomy" id="100035"/>
    <lineage>
        <taxon>Eukaryota</taxon>
        <taxon>Fungi</taxon>
        <taxon>Dikarya</taxon>
        <taxon>Ascomycota</taxon>
        <taxon>Pezizomycotina</taxon>
        <taxon>Dothideomycetes</taxon>
        <taxon>Pleosporomycetidae</taxon>
        <taxon>Pleosporales</taxon>
        <taxon>Pleosporales incertae sedis</taxon>
        <taxon>Massariosphaeria</taxon>
    </lineage>
</organism>
<feature type="compositionally biased region" description="Basic and acidic residues" evidence="1">
    <location>
        <begin position="451"/>
        <end position="460"/>
    </location>
</feature>
<keyword evidence="3" id="KW-1185">Reference proteome</keyword>
<gene>
    <name evidence="2" type="ORF">BDV95DRAFT_161034</name>
</gene>
<feature type="compositionally biased region" description="Polar residues" evidence="1">
    <location>
        <begin position="1"/>
        <end position="16"/>
    </location>
</feature>
<feature type="compositionally biased region" description="Basic and acidic residues" evidence="1">
    <location>
        <begin position="21"/>
        <end position="30"/>
    </location>
</feature>
<feature type="compositionally biased region" description="Basic and acidic residues" evidence="1">
    <location>
        <begin position="640"/>
        <end position="649"/>
    </location>
</feature>
<feature type="compositionally biased region" description="Basic and acidic residues" evidence="1">
    <location>
        <begin position="381"/>
        <end position="409"/>
    </location>
</feature>
<feature type="compositionally biased region" description="Basic and acidic residues" evidence="1">
    <location>
        <begin position="325"/>
        <end position="336"/>
    </location>
</feature>
<accession>A0A7C8M7U5</accession>
<dbReference type="EMBL" id="JAADJZ010000020">
    <property type="protein sequence ID" value="KAF2868243.1"/>
    <property type="molecule type" value="Genomic_DNA"/>
</dbReference>
<feature type="compositionally biased region" description="Low complexity" evidence="1">
    <location>
        <begin position="97"/>
        <end position="115"/>
    </location>
</feature>
<feature type="compositionally biased region" description="Polar residues" evidence="1">
    <location>
        <begin position="428"/>
        <end position="449"/>
    </location>
</feature>
<name>A0A7C8M7U5_9PLEO</name>
<feature type="compositionally biased region" description="Low complexity" evidence="1">
    <location>
        <begin position="503"/>
        <end position="512"/>
    </location>
</feature>
<dbReference type="Proteomes" id="UP000481861">
    <property type="component" value="Unassembled WGS sequence"/>
</dbReference>
<comment type="caution">
    <text evidence="2">The sequence shown here is derived from an EMBL/GenBank/DDBJ whole genome shotgun (WGS) entry which is preliminary data.</text>
</comment>
<reference evidence="2 3" key="1">
    <citation type="submission" date="2020-01" db="EMBL/GenBank/DDBJ databases">
        <authorList>
            <consortium name="DOE Joint Genome Institute"/>
            <person name="Haridas S."/>
            <person name="Albert R."/>
            <person name="Binder M."/>
            <person name="Bloem J."/>
            <person name="Labutti K."/>
            <person name="Salamov A."/>
            <person name="Andreopoulos B."/>
            <person name="Baker S.E."/>
            <person name="Barry K."/>
            <person name="Bills G."/>
            <person name="Bluhm B.H."/>
            <person name="Cannon C."/>
            <person name="Castanera R."/>
            <person name="Culley D.E."/>
            <person name="Daum C."/>
            <person name="Ezra D."/>
            <person name="Gonzalez J.B."/>
            <person name="Henrissat B."/>
            <person name="Kuo A."/>
            <person name="Liang C."/>
            <person name="Lipzen A."/>
            <person name="Lutzoni F."/>
            <person name="Magnuson J."/>
            <person name="Mondo S."/>
            <person name="Nolan M."/>
            <person name="Ohm R."/>
            <person name="Pangilinan J."/>
            <person name="Park H.-J.H."/>
            <person name="Ramirez L."/>
            <person name="Alfaro M."/>
            <person name="Sun H."/>
            <person name="Tritt A."/>
            <person name="Yoshinaga Y."/>
            <person name="Zwiers L.-H.L."/>
            <person name="Turgeon B.G."/>
            <person name="Goodwin S.B."/>
            <person name="Spatafora J.W."/>
            <person name="Crous P.W."/>
            <person name="Grigoriev I.V."/>
        </authorList>
    </citation>
    <scope>NUCLEOTIDE SEQUENCE [LARGE SCALE GENOMIC DNA]</scope>
    <source>
        <strain evidence="2 3">CBS 611.86</strain>
    </source>
</reference>
<feature type="compositionally biased region" description="Polar residues" evidence="1">
    <location>
        <begin position="337"/>
        <end position="364"/>
    </location>
</feature>